<keyword evidence="2 5" id="KW-0812">Transmembrane</keyword>
<feature type="domain" description="DUF202" evidence="6">
    <location>
        <begin position="40"/>
        <end position="118"/>
    </location>
</feature>
<dbReference type="Pfam" id="PF02656">
    <property type="entry name" value="DUF202"/>
    <property type="match status" value="1"/>
</dbReference>
<feature type="transmembrane region" description="Helical" evidence="5">
    <location>
        <begin position="131"/>
        <end position="152"/>
    </location>
</feature>
<evidence type="ECO:0000259" key="6">
    <source>
        <dbReference type="Pfam" id="PF02656"/>
    </source>
</evidence>
<keyword evidence="8" id="KW-1185">Reference proteome</keyword>
<sequence length="153" mass="16439">MTLPGGRDPAAIPSTDAAAVVKPDEGTLQTRARTSLAVERTFLAVERTLMAWLRTSLSMISFGFTLAKFFEYLVHENGAPIVGRFGGTWSPRMVGTAMVVIGTVALLAAVVQHARRVSALRREGLVPQWNLAFWIAIAVSALGTFALVSIVLD</sequence>
<evidence type="ECO:0000313" key="8">
    <source>
        <dbReference type="Proteomes" id="UP000183487"/>
    </source>
</evidence>
<accession>A0A1H1I840</accession>
<evidence type="ECO:0000256" key="2">
    <source>
        <dbReference type="ARBA" id="ARBA00022692"/>
    </source>
</evidence>
<dbReference type="InterPro" id="IPR003807">
    <property type="entry name" value="DUF202"/>
</dbReference>
<dbReference type="OrthoDB" id="582337at2"/>
<dbReference type="AlphaFoldDB" id="A0A1H1I840"/>
<protein>
    <submittedName>
        <fullName evidence="7">Putative membrane protein</fullName>
    </submittedName>
</protein>
<organism evidence="7 8">
    <name type="scientific">Paraburkholderia fungorum</name>
    <dbReference type="NCBI Taxonomy" id="134537"/>
    <lineage>
        <taxon>Bacteria</taxon>
        <taxon>Pseudomonadati</taxon>
        <taxon>Pseudomonadota</taxon>
        <taxon>Betaproteobacteria</taxon>
        <taxon>Burkholderiales</taxon>
        <taxon>Burkholderiaceae</taxon>
        <taxon>Paraburkholderia</taxon>
    </lineage>
</organism>
<evidence type="ECO:0000256" key="5">
    <source>
        <dbReference type="SAM" id="Phobius"/>
    </source>
</evidence>
<evidence type="ECO:0000256" key="3">
    <source>
        <dbReference type="ARBA" id="ARBA00022989"/>
    </source>
</evidence>
<keyword evidence="4 5" id="KW-0472">Membrane</keyword>
<proteinExistence type="predicted"/>
<evidence type="ECO:0000256" key="4">
    <source>
        <dbReference type="ARBA" id="ARBA00023136"/>
    </source>
</evidence>
<gene>
    <name evidence="7" type="ORF">SAMN05443245_4760</name>
</gene>
<comment type="subcellular location">
    <subcellularLocation>
        <location evidence="1">Endomembrane system</location>
        <topology evidence="1">Multi-pass membrane protein</topology>
    </subcellularLocation>
</comment>
<evidence type="ECO:0000313" key="7">
    <source>
        <dbReference type="EMBL" id="SDR33518.1"/>
    </source>
</evidence>
<dbReference type="GO" id="GO:0012505">
    <property type="term" value="C:endomembrane system"/>
    <property type="evidence" value="ECO:0007669"/>
    <property type="project" value="UniProtKB-SubCell"/>
</dbReference>
<keyword evidence="3 5" id="KW-1133">Transmembrane helix</keyword>
<name>A0A1H1I840_9BURK</name>
<feature type="transmembrane region" description="Helical" evidence="5">
    <location>
        <begin position="93"/>
        <end position="111"/>
    </location>
</feature>
<reference evidence="8" key="1">
    <citation type="submission" date="2016-10" db="EMBL/GenBank/DDBJ databases">
        <authorList>
            <person name="Varghese N."/>
        </authorList>
    </citation>
    <scope>NUCLEOTIDE SEQUENCE [LARGE SCALE GENOMIC DNA]</scope>
    <source>
        <strain evidence="8">GAS106B</strain>
    </source>
</reference>
<dbReference type="RefSeq" id="WP_074769171.1">
    <property type="nucleotide sequence ID" value="NZ_FNKP01000002.1"/>
</dbReference>
<dbReference type="EMBL" id="FNKP01000002">
    <property type="protein sequence ID" value="SDR33518.1"/>
    <property type="molecule type" value="Genomic_DNA"/>
</dbReference>
<dbReference type="Proteomes" id="UP000183487">
    <property type="component" value="Unassembled WGS sequence"/>
</dbReference>
<feature type="transmembrane region" description="Helical" evidence="5">
    <location>
        <begin position="51"/>
        <end position="73"/>
    </location>
</feature>
<evidence type="ECO:0000256" key="1">
    <source>
        <dbReference type="ARBA" id="ARBA00004127"/>
    </source>
</evidence>